<evidence type="ECO:0000259" key="1">
    <source>
        <dbReference type="Pfam" id="PF13649"/>
    </source>
</evidence>
<dbReference type="InterPro" id="IPR041698">
    <property type="entry name" value="Methyltransf_25"/>
</dbReference>
<dbReference type="SUPFAM" id="SSF53335">
    <property type="entry name" value="S-adenosyl-L-methionine-dependent methyltransferases"/>
    <property type="match status" value="1"/>
</dbReference>
<dbReference type="Proteomes" id="UP000448292">
    <property type="component" value="Unassembled WGS sequence"/>
</dbReference>
<dbReference type="InterPro" id="IPR029063">
    <property type="entry name" value="SAM-dependent_MTases_sf"/>
</dbReference>
<name>A0A7M3MGJ4_9BACT</name>
<keyword evidence="3" id="KW-1185">Reference proteome</keyword>
<dbReference type="Gene3D" id="3.40.50.150">
    <property type="entry name" value="Vaccinia Virus protein VP39"/>
    <property type="match status" value="1"/>
</dbReference>
<dbReference type="OrthoDB" id="262045at2"/>
<accession>A0A7M3MGJ4</accession>
<evidence type="ECO:0000313" key="3">
    <source>
        <dbReference type="Proteomes" id="UP000448292"/>
    </source>
</evidence>
<protein>
    <recommendedName>
        <fullName evidence="1">Methyltransferase domain-containing protein</fullName>
    </recommendedName>
</protein>
<proteinExistence type="predicted"/>
<dbReference type="CDD" id="cd02440">
    <property type="entry name" value="AdoMet_MTases"/>
    <property type="match status" value="1"/>
</dbReference>
<dbReference type="PANTHER" id="PTHR43591">
    <property type="entry name" value="METHYLTRANSFERASE"/>
    <property type="match status" value="1"/>
</dbReference>
<gene>
    <name evidence="2" type="ORF">DPQ33_06755</name>
</gene>
<comment type="caution">
    <text evidence="2">The sequence shown here is derived from an EMBL/GenBank/DDBJ whole genome shotgun (WGS) entry which is preliminary data.</text>
</comment>
<reference evidence="2 3" key="1">
    <citation type="submission" date="2018-06" db="EMBL/GenBank/DDBJ databases">
        <title>Complete genome of Desulfovibrio indonesiensis P37SLT.</title>
        <authorList>
            <person name="Crispim J.S."/>
            <person name="Vidigal P.M.P."/>
            <person name="Silva L.C.F."/>
            <person name="Laguardia C.N."/>
            <person name="Araujo L.C."/>
            <person name="Dias R.S."/>
            <person name="Sousa M.P."/>
            <person name="Paula S.O."/>
            <person name="Silva C."/>
        </authorList>
    </citation>
    <scope>NUCLEOTIDE SEQUENCE [LARGE SCALE GENOMIC DNA]</scope>
    <source>
        <strain evidence="2 3">P37SLT</strain>
    </source>
</reference>
<dbReference type="RefSeq" id="WP_144302445.1">
    <property type="nucleotide sequence ID" value="NZ_QMIE01000004.1"/>
</dbReference>
<feature type="domain" description="Methyltransferase" evidence="1">
    <location>
        <begin position="61"/>
        <end position="152"/>
    </location>
</feature>
<dbReference type="EMBL" id="QMIE01000004">
    <property type="protein sequence ID" value="TVM18438.1"/>
    <property type="molecule type" value="Genomic_DNA"/>
</dbReference>
<evidence type="ECO:0000313" key="2">
    <source>
        <dbReference type="EMBL" id="TVM18438.1"/>
    </source>
</evidence>
<organism evidence="2 3">
    <name type="scientific">Oceanidesulfovibrio indonesiensis</name>
    <dbReference type="NCBI Taxonomy" id="54767"/>
    <lineage>
        <taxon>Bacteria</taxon>
        <taxon>Pseudomonadati</taxon>
        <taxon>Thermodesulfobacteriota</taxon>
        <taxon>Desulfovibrionia</taxon>
        <taxon>Desulfovibrionales</taxon>
        <taxon>Desulfovibrionaceae</taxon>
        <taxon>Oceanidesulfovibrio</taxon>
    </lineage>
</organism>
<sequence length="266" mass="29997">MTESALLDEQTIENALAGYFPELEKKLPEKDVAFCKRVYAPPLERYAERIRALGFTGLDAVLDACAGFGQWSLVFAQMNRRVHACDLNPVRLDVLDGVARAMGLDIRTAVSRLDAMPYEDASFDAIFCYSSFFCTPWRESLREVHRVLKPGGRFYCNLNALGYQLYLWVEEPNRIGSHTPRISVPRTFQNTLDYMESRRAPEYGQIIIEPDEMREALDELGFGLVALDAEGHIDTSGGSHPPQPFFPSHYMGQVCCYEILAQKPGA</sequence>
<dbReference type="AlphaFoldDB" id="A0A7M3MGJ4"/>
<dbReference type="Pfam" id="PF13649">
    <property type="entry name" value="Methyltransf_25"/>
    <property type="match status" value="1"/>
</dbReference>